<comment type="subunit">
    <text evidence="2">In C.crescentus, the flagellar filament is composed of multiple flagellins of 29 kDa; 27 kDa and 25 kDa.</text>
</comment>
<dbReference type="SUPFAM" id="SSF64518">
    <property type="entry name" value="Phase 1 flagellin"/>
    <property type="match status" value="1"/>
</dbReference>
<dbReference type="PANTHER" id="PTHR42792">
    <property type="entry name" value="FLAGELLIN"/>
    <property type="match status" value="1"/>
</dbReference>
<dbReference type="Proteomes" id="UP001597216">
    <property type="component" value="Unassembled WGS sequence"/>
</dbReference>
<keyword evidence="7" id="KW-0966">Cell projection</keyword>
<keyword evidence="3 4" id="KW-0975">Bacterial flagellum</keyword>
<dbReference type="InterPro" id="IPR046358">
    <property type="entry name" value="Flagellin_C"/>
</dbReference>
<evidence type="ECO:0000256" key="2">
    <source>
        <dbReference type="ARBA" id="ARBA00011829"/>
    </source>
</evidence>
<organism evidence="7 8">
    <name type="scientific">Phenylobacterium conjunctum</name>
    <dbReference type="NCBI Taxonomy" id="1298959"/>
    <lineage>
        <taxon>Bacteria</taxon>
        <taxon>Pseudomonadati</taxon>
        <taxon>Pseudomonadota</taxon>
        <taxon>Alphaproteobacteria</taxon>
        <taxon>Caulobacterales</taxon>
        <taxon>Caulobacteraceae</taxon>
        <taxon>Phenylobacterium</taxon>
    </lineage>
</organism>
<reference evidence="8" key="1">
    <citation type="journal article" date="2019" name="Int. J. Syst. Evol. Microbiol.">
        <title>The Global Catalogue of Microorganisms (GCM) 10K type strain sequencing project: providing services to taxonomists for standard genome sequencing and annotation.</title>
        <authorList>
            <consortium name="The Broad Institute Genomics Platform"/>
            <consortium name="The Broad Institute Genome Sequencing Center for Infectious Disease"/>
            <person name="Wu L."/>
            <person name="Ma J."/>
        </authorList>
    </citation>
    <scope>NUCLEOTIDE SEQUENCE [LARGE SCALE GENOMIC DNA]</scope>
    <source>
        <strain evidence="8">CCUG 55074</strain>
    </source>
</reference>
<dbReference type="Pfam" id="PF00700">
    <property type="entry name" value="Flagellin_C"/>
    <property type="match status" value="1"/>
</dbReference>
<comment type="caution">
    <text evidence="7">The sequence shown here is derived from an EMBL/GenBank/DDBJ whole genome shotgun (WGS) entry which is preliminary data.</text>
</comment>
<keyword evidence="4" id="KW-0964">Secreted</keyword>
<evidence type="ECO:0000259" key="5">
    <source>
        <dbReference type="Pfam" id="PF00669"/>
    </source>
</evidence>
<dbReference type="InterPro" id="IPR001492">
    <property type="entry name" value="Flagellin"/>
</dbReference>
<dbReference type="RefSeq" id="WP_377354311.1">
    <property type="nucleotide sequence ID" value="NZ_JBHTLQ010000043.1"/>
</dbReference>
<comment type="function">
    <text evidence="4">Flagellin is the subunit protein which polymerizes to form the filaments of bacterial flagella.</text>
</comment>
<evidence type="ECO:0000256" key="1">
    <source>
        <dbReference type="ARBA" id="ARBA00005709"/>
    </source>
</evidence>
<evidence type="ECO:0000313" key="8">
    <source>
        <dbReference type="Proteomes" id="UP001597216"/>
    </source>
</evidence>
<dbReference type="Pfam" id="PF00669">
    <property type="entry name" value="Flagellin_N"/>
    <property type="match status" value="1"/>
</dbReference>
<evidence type="ECO:0000259" key="6">
    <source>
        <dbReference type="Pfam" id="PF00700"/>
    </source>
</evidence>
<dbReference type="Gene3D" id="1.20.1330.10">
    <property type="entry name" value="f41 fragment of flagellin, N-terminal domain"/>
    <property type="match status" value="1"/>
</dbReference>
<feature type="domain" description="Flagellin N-terminal" evidence="5">
    <location>
        <begin position="5"/>
        <end position="137"/>
    </location>
</feature>
<dbReference type="InterPro" id="IPR001029">
    <property type="entry name" value="Flagellin_N"/>
</dbReference>
<dbReference type="PANTHER" id="PTHR42792:SF2">
    <property type="entry name" value="FLAGELLIN"/>
    <property type="match status" value="1"/>
</dbReference>
<evidence type="ECO:0000256" key="3">
    <source>
        <dbReference type="ARBA" id="ARBA00023143"/>
    </source>
</evidence>
<name>A0ABW3T5U2_9CAUL</name>
<accession>A0ABW3T5U2</accession>
<comment type="subcellular location">
    <subcellularLocation>
        <location evidence="4">Secreted</location>
    </subcellularLocation>
    <subcellularLocation>
        <location evidence="4">Bacterial flagellum</location>
    </subcellularLocation>
</comment>
<comment type="similarity">
    <text evidence="1 4">Belongs to the bacterial flagellin family.</text>
</comment>
<keyword evidence="7" id="KW-0969">Cilium</keyword>
<dbReference type="EMBL" id="JBHTLQ010000043">
    <property type="protein sequence ID" value="MFD1192092.1"/>
    <property type="molecule type" value="Genomic_DNA"/>
</dbReference>
<sequence length="388" mass="39853">MSLLTNVGAAQARQALGAIDAEAGRLRARIATGLKVAGPKDDGATYAIAQGMRSEVSGWGVVRDSLNRTRSTLDVAIAAGEGISDTLSEVRAKAIAYGDASLDAASRAALLIDIKALVARSDSAARNASFAGVNLLDIKPNAITDMTPAAGAPQASINLPVTLPGEGGNLLMVLTVPPSLSQASVTATPDDGSPNSTTFLFPNTTSSKTVTLGWTYGFPDETSYTGPGGVNLAMTVNPKAPPALQGFIINSLTFTPFRGMETSLSSPSGGVDGVKVSHRPLTSDWLGLTGLDFMSADTLLTTVDAALAQVNGAVSKFGSEAAMVERRIAHADKLADTLQAGVGNIVDTDLAKDSAKLQAIQVRQDLATRSLAIAGQQASWMVGLFRAA</sequence>
<keyword evidence="7" id="KW-0282">Flagellum</keyword>
<feature type="domain" description="Flagellin C-terminal" evidence="6">
    <location>
        <begin position="301"/>
        <end position="377"/>
    </location>
</feature>
<keyword evidence="8" id="KW-1185">Reference proteome</keyword>
<evidence type="ECO:0000313" key="7">
    <source>
        <dbReference type="EMBL" id="MFD1192092.1"/>
    </source>
</evidence>
<evidence type="ECO:0000256" key="4">
    <source>
        <dbReference type="RuleBase" id="RU362073"/>
    </source>
</evidence>
<proteinExistence type="inferred from homology"/>
<gene>
    <name evidence="7" type="ORF">ACFQ27_16000</name>
</gene>
<protein>
    <recommendedName>
        <fullName evidence="4">Flagellin</fullName>
    </recommendedName>
</protein>